<comment type="caution">
    <text evidence="3">The sequence shown here is derived from an EMBL/GenBank/DDBJ whole genome shotgun (WGS) entry which is preliminary data.</text>
</comment>
<dbReference type="Pfam" id="PF03401">
    <property type="entry name" value="TctC"/>
    <property type="match status" value="1"/>
</dbReference>
<comment type="similarity">
    <text evidence="1">Belongs to the UPF0065 (bug) family.</text>
</comment>
<dbReference type="Gene3D" id="3.40.190.10">
    <property type="entry name" value="Periplasmic binding protein-like II"/>
    <property type="match status" value="1"/>
</dbReference>
<keyword evidence="3" id="KW-0675">Receptor</keyword>
<dbReference type="Gene3D" id="3.40.190.150">
    <property type="entry name" value="Bordetella uptake gene, domain 1"/>
    <property type="match status" value="1"/>
</dbReference>
<protein>
    <submittedName>
        <fullName evidence="3">Tripartite-type tricarboxylate transporter receptor subunit TctC</fullName>
    </submittedName>
</protein>
<gene>
    <name evidence="3" type="ORF">FHW18_003990</name>
</gene>
<organism evidence="3 4">
    <name type="scientific">Pigmentiphaga litoralis</name>
    <dbReference type="NCBI Taxonomy" id="516702"/>
    <lineage>
        <taxon>Bacteria</taxon>
        <taxon>Pseudomonadati</taxon>
        <taxon>Pseudomonadota</taxon>
        <taxon>Betaproteobacteria</taxon>
        <taxon>Burkholderiales</taxon>
        <taxon>Alcaligenaceae</taxon>
        <taxon>Pigmentiphaga</taxon>
    </lineage>
</organism>
<dbReference type="PROSITE" id="PS51318">
    <property type="entry name" value="TAT"/>
    <property type="match status" value="1"/>
</dbReference>
<dbReference type="InterPro" id="IPR005064">
    <property type="entry name" value="BUG"/>
</dbReference>
<sequence>MTLRRKMMSVAVASVMAAGVAALAPGLAMAQNYPSKPVTMIVPFAAGGPTDVVARSLAESMRKTLGQTIVVENVAGAGGTIGTARVAKAQNDGYTLLLMHIGFSTAPALYRKLSYDAANDFAPVGLTVDVPMTMIARDNFPANNFAEFLAYVKANNAKLSMANAGIGSASHLCGLIFTSTIGTELQTIPYKGTAPAMNDILGKQVDFMCDQTTNTTGQIKANKVKAYAVTSKARVPSLPDLPTMDESGLKGFEVGIWHGLWAPKGTPQPVVDKVQAALKAGLADPAFKNRMTELGAIVLADQASPAALDKHVKSETAKWGAIIKKAGVYAD</sequence>
<dbReference type="PANTHER" id="PTHR42928">
    <property type="entry name" value="TRICARBOXYLATE-BINDING PROTEIN"/>
    <property type="match status" value="1"/>
</dbReference>
<proteinExistence type="inferred from homology"/>
<dbReference type="Proteomes" id="UP000542125">
    <property type="component" value="Unassembled WGS sequence"/>
</dbReference>
<dbReference type="SUPFAM" id="SSF53850">
    <property type="entry name" value="Periplasmic binding protein-like II"/>
    <property type="match status" value="1"/>
</dbReference>
<dbReference type="RefSeq" id="WP_373563286.1">
    <property type="nucleotide sequence ID" value="NZ_JACBYR010000001.1"/>
</dbReference>
<evidence type="ECO:0000313" key="4">
    <source>
        <dbReference type="Proteomes" id="UP000542125"/>
    </source>
</evidence>
<feature type="chain" id="PRO_5031301004" evidence="2">
    <location>
        <begin position="31"/>
        <end position="331"/>
    </location>
</feature>
<evidence type="ECO:0000256" key="1">
    <source>
        <dbReference type="ARBA" id="ARBA00006987"/>
    </source>
</evidence>
<dbReference type="InterPro" id="IPR006311">
    <property type="entry name" value="TAT_signal"/>
</dbReference>
<evidence type="ECO:0000313" key="3">
    <source>
        <dbReference type="EMBL" id="NYE84719.1"/>
    </source>
</evidence>
<dbReference type="PIRSF" id="PIRSF017082">
    <property type="entry name" value="YflP"/>
    <property type="match status" value="1"/>
</dbReference>
<keyword evidence="2" id="KW-0732">Signal</keyword>
<accession>A0A7Y9LM82</accession>
<reference evidence="3 4" key="1">
    <citation type="submission" date="2020-07" db="EMBL/GenBank/DDBJ databases">
        <title>Genomic Encyclopedia of Type Strains, Phase IV (KMG-V): Genome sequencing to study the core and pangenomes of soil and plant-associated prokaryotes.</title>
        <authorList>
            <person name="Whitman W."/>
        </authorList>
    </citation>
    <scope>NUCLEOTIDE SEQUENCE [LARGE SCALE GENOMIC DNA]</scope>
    <source>
        <strain evidence="3 4">SAS40</strain>
    </source>
</reference>
<name>A0A7Y9LM82_9BURK</name>
<dbReference type="CDD" id="cd13576">
    <property type="entry name" value="PBP2_BugD_Asp"/>
    <property type="match status" value="1"/>
</dbReference>
<evidence type="ECO:0000256" key="2">
    <source>
        <dbReference type="SAM" id="SignalP"/>
    </source>
</evidence>
<keyword evidence="4" id="KW-1185">Reference proteome</keyword>
<feature type="signal peptide" evidence="2">
    <location>
        <begin position="1"/>
        <end position="30"/>
    </location>
</feature>
<dbReference type="PANTHER" id="PTHR42928:SF5">
    <property type="entry name" value="BLR1237 PROTEIN"/>
    <property type="match status" value="1"/>
</dbReference>
<dbReference type="InterPro" id="IPR042100">
    <property type="entry name" value="Bug_dom1"/>
</dbReference>
<dbReference type="EMBL" id="JACBYR010000001">
    <property type="protein sequence ID" value="NYE84719.1"/>
    <property type="molecule type" value="Genomic_DNA"/>
</dbReference>
<dbReference type="AlphaFoldDB" id="A0A7Y9LM82"/>